<reference evidence="7" key="3">
    <citation type="submission" date="2015-06" db="UniProtKB">
        <authorList>
            <consortium name="EnsemblMetazoa"/>
        </authorList>
    </citation>
    <scope>IDENTIFICATION</scope>
</reference>
<keyword evidence="8" id="KW-1185">Reference proteome</keyword>
<feature type="region of interest" description="Disordered" evidence="3">
    <location>
        <begin position="452"/>
        <end position="546"/>
    </location>
</feature>
<dbReference type="OrthoDB" id="6244967at2759"/>
<dbReference type="SMART" id="SM00408">
    <property type="entry name" value="IGc2"/>
    <property type="match status" value="2"/>
</dbReference>
<proteinExistence type="predicted"/>
<dbReference type="InterPro" id="IPR013783">
    <property type="entry name" value="Ig-like_fold"/>
</dbReference>
<dbReference type="InterPro" id="IPR003598">
    <property type="entry name" value="Ig_sub2"/>
</dbReference>
<dbReference type="EMBL" id="KB097502">
    <property type="protein sequence ID" value="ESN95756.1"/>
    <property type="molecule type" value="Genomic_DNA"/>
</dbReference>
<feature type="region of interest" description="Disordered" evidence="3">
    <location>
        <begin position="380"/>
        <end position="431"/>
    </location>
</feature>
<protein>
    <recommendedName>
        <fullName evidence="5">Ig-like domain-containing protein</fullName>
    </recommendedName>
</protein>
<dbReference type="EMBL" id="AMQM01006651">
    <property type="status" value="NOT_ANNOTATED_CDS"/>
    <property type="molecule type" value="Genomic_DNA"/>
</dbReference>
<dbReference type="PANTHER" id="PTHR44170:SF6">
    <property type="entry name" value="CONTACTIN"/>
    <property type="match status" value="1"/>
</dbReference>
<accession>T1FDX5</accession>
<evidence type="ECO:0000256" key="4">
    <source>
        <dbReference type="SAM" id="Phobius"/>
    </source>
</evidence>
<dbReference type="AlphaFoldDB" id="T1FDX5"/>
<dbReference type="GeneID" id="20207024"/>
<feature type="domain" description="Ig-like" evidence="5">
    <location>
        <begin position="58"/>
        <end position="170"/>
    </location>
</feature>
<evidence type="ECO:0000313" key="6">
    <source>
        <dbReference type="EMBL" id="ESN95756.1"/>
    </source>
</evidence>
<dbReference type="PANTHER" id="PTHR44170">
    <property type="entry name" value="PROTEIN SIDEKICK"/>
    <property type="match status" value="1"/>
</dbReference>
<keyword evidence="2" id="KW-1015">Disulfide bond</keyword>
<feature type="compositionally biased region" description="Low complexity" evidence="3">
    <location>
        <begin position="484"/>
        <end position="525"/>
    </location>
</feature>
<dbReference type="SUPFAM" id="SSF48726">
    <property type="entry name" value="Immunoglobulin"/>
    <property type="match status" value="2"/>
</dbReference>
<reference evidence="8" key="1">
    <citation type="submission" date="2012-12" db="EMBL/GenBank/DDBJ databases">
        <authorList>
            <person name="Hellsten U."/>
            <person name="Grimwood J."/>
            <person name="Chapman J.A."/>
            <person name="Shapiro H."/>
            <person name="Aerts A."/>
            <person name="Otillar R.P."/>
            <person name="Terry A.Y."/>
            <person name="Boore J.L."/>
            <person name="Simakov O."/>
            <person name="Marletaz F."/>
            <person name="Cho S.-J."/>
            <person name="Edsinger-Gonzales E."/>
            <person name="Havlak P."/>
            <person name="Kuo D.-H."/>
            <person name="Larsson T."/>
            <person name="Lv J."/>
            <person name="Arendt D."/>
            <person name="Savage R."/>
            <person name="Osoegawa K."/>
            <person name="de Jong P."/>
            <person name="Lindberg D.R."/>
            <person name="Seaver E.C."/>
            <person name="Weisblat D.A."/>
            <person name="Putnam N.H."/>
            <person name="Grigoriev I.V."/>
            <person name="Rokhsar D.S."/>
        </authorList>
    </citation>
    <scope>NUCLEOTIDE SEQUENCE</scope>
</reference>
<gene>
    <name evidence="7" type="primary">20207024</name>
    <name evidence="6" type="ORF">HELRODRAFT_178936</name>
</gene>
<dbReference type="STRING" id="6412.T1FDX5"/>
<feature type="compositionally biased region" description="Low complexity" evidence="3">
    <location>
        <begin position="399"/>
        <end position="415"/>
    </location>
</feature>
<evidence type="ECO:0000256" key="3">
    <source>
        <dbReference type="SAM" id="MobiDB-lite"/>
    </source>
</evidence>
<feature type="compositionally biased region" description="Acidic residues" evidence="3">
    <location>
        <begin position="461"/>
        <end position="471"/>
    </location>
</feature>
<reference evidence="6 8" key="2">
    <citation type="journal article" date="2013" name="Nature">
        <title>Insights into bilaterian evolution from three spiralian genomes.</title>
        <authorList>
            <person name="Simakov O."/>
            <person name="Marletaz F."/>
            <person name="Cho S.J."/>
            <person name="Edsinger-Gonzales E."/>
            <person name="Havlak P."/>
            <person name="Hellsten U."/>
            <person name="Kuo D.H."/>
            <person name="Larsson T."/>
            <person name="Lv J."/>
            <person name="Arendt D."/>
            <person name="Savage R."/>
            <person name="Osoegawa K."/>
            <person name="de Jong P."/>
            <person name="Grimwood J."/>
            <person name="Chapman J.A."/>
            <person name="Shapiro H."/>
            <person name="Aerts A."/>
            <person name="Otillar R.P."/>
            <person name="Terry A.Y."/>
            <person name="Boore J.L."/>
            <person name="Grigoriev I.V."/>
            <person name="Lindberg D.R."/>
            <person name="Seaver E.C."/>
            <person name="Weisblat D.A."/>
            <person name="Putnam N.H."/>
            <person name="Rokhsar D.S."/>
        </authorList>
    </citation>
    <scope>NUCLEOTIDE SEQUENCE</scope>
</reference>
<keyword evidence="4" id="KW-1133">Transmembrane helix</keyword>
<dbReference type="InterPro" id="IPR013098">
    <property type="entry name" value="Ig_I-set"/>
</dbReference>
<evidence type="ECO:0000259" key="5">
    <source>
        <dbReference type="PROSITE" id="PS50835"/>
    </source>
</evidence>
<evidence type="ECO:0000313" key="7">
    <source>
        <dbReference type="EnsemblMetazoa" id="HelroP178936"/>
    </source>
</evidence>
<dbReference type="KEGG" id="hro:HELRODRAFT_178936"/>
<dbReference type="Proteomes" id="UP000015101">
    <property type="component" value="Unassembled WGS sequence"/>
</dbReference>
<dbReference type="GO" id="GO:0016020">
    <property type="term" value="C:membrane"/>
    <property type="evidence" value="ECO:0007669"/>
    <property type="project" value="UniProtKB-SubCell"/>
</dbReference>
<dbReference type="eggNOG" id="KOG3513">
    <property type="taxonomic scope" value="Eukaryota"/>
</dbReference>
<organism evidence="7 8">
    <name type="scientific">Helobdella robusta</name>
    <name type="common">Californian leech</name>
    <dbReference type="NCBI Taxonomy" id="6412"/>
    <lineage>
        <taxon>Eukaryota</taxon>
        <taxon>Metazoa</taxon>
        <taxon>Spiralia</taxon>
        <taxon>Lophotrochozoa</taxon>
        <taxon>Annelida</taxon>
        <taxon>Clitellata</taxon>
        <taxon>Hirudinea</taxon>
        <taxon>Rhynchobdellida</taxon>
        <taxon>Glossiphoniidae</taxon>
        <taxon>Helobdella</taxon>
    </lineage>
</organism>
<dbReference type="Gene3D" id="2.60.40.10">
    <property type="entry name" value="Immunoglobulins"/>
    <property type="match status" value="2"/>
</dbReference>
<feature type="compositionally biased region" description="Polar residues" evidence="3">
    <location>
        <begin position="533"/>
        <end position="546"/>
    </location>
</feature>
<keyword evidence="1" id="KW-0677">Repeat</keyword>
<dbReference type="Pfam" id="PF13927">
    <property type="entry name" value="Ig_3"/>
    <property type="match status" value="1"/>
</dbReference>
<feature type="compositionally biased region" description="Polar residues" evidence="3">
    <location>
        <begin position="416"/>
        <end position="427"/>
    </location>
</feature>
<dbReference type="EnsemblMetazoa" id="HelroT178936">
    <property type="protein sequence ID" value="HelroP178936"/>
    <property type="gene ID" value="HelroG178936"/>
</dbReference>
<feature type="transmembrane region" description="Helical" evidence="4">
    <location>
        <begin position="283"/>
        <end position="305"/>
    </location>
</feature>
<keyword evidence="4" id="KW-0812">Transmembrane</keyword>
<dbReference type="InParanoid" id="T1FDX5"/>
<dbReference type="CTD" id="20207024"/>
<dbReference type="RefSeq" id="XP_009026059.1">
    <property type="nucleotide sequence ID" value="XM_009027811.1"/>
</dbReference>
<dbReference type="SMART" id="SM00409">
    <property type="entry name" value="IG"/>
    <property type="match status" value="2"/>
</dbReference>
<name>T1FDX5_HELRO</name>
<evidence type="ECO:0000256" key="2">
    <source>
        <dbReference type="ARBA" id="ARBA00023157"/>
    </source>
</evidence>
<dbReference type="Pfam" id="PF07679">
    <property type="entry name" value="I-set"/>
    <property type="match status" value="1"/>
</dbReference>
<dbReference type="HOGENOM" id="CLU_388457_0_0_1"/>
<evidence type="ECO:0000313" key="8">
    <source>
        <dbReference type="Proteomes" id="UP000015101"/>
    </source>
</evidence>
<dbReference type="PROSITE" id="PS50835">
    <property type="entry name" value="IG_LIKE"/>
    <property type="match status" value="1"/>
</dbReference>
<keyword evidence="4" id="KW-0472">Membrane</keyword>
<dbReference type="InterPro" id="IPR003599">
    <property type="entry name" value="Ig_sub"/>
</dbReference>
<sequence>MKDVGEIWFNVGCKNLTGNLYIAHVEVADSMDGRHYVCLVKNNLLDRFLKCDGHIIRPVIAEETRCTPTKIKWTSPEVDYAIEGGNKTLKCIFSGRPTPTVTWTRLDGRPLNCGIQNMTSPSEGHKLSQGLHTTELFINHVTADCSGVYVCEAASSAGDGCGHPMEKRLELIVESPPHWMNIQSIPPIIEAKEGQEVILNIEVQGQPAPDLIWMANGNVLPANNRTSIDKGHLRLVNVTSRDIQIVQLRASNKHGSILTSIIINVKAPTPTPLDAILPFSPTWMALVALPVAICGVVVIIMVCAYKKKRKLGENYKVFEKGKQENLDDIPMQSFPLLNNNINNTFNNNNINNINDNIGNINTNNKIFLEDPNIFNSSFAEKKSTSTTSTKSLEPTNSHQQQQLHYQQPQQQQQQQNKKINNPTTKAGNNKNFLNVKINNNINIATQFNDSSNTATFNNNNNDDDDGDDDESISSSLVSNQTVVNRSKQQNNKSAKNNTNSFNTFKYSNDKQQQQQQQQQRRSSSPPQLPQPLTWNQPSPHSLSTNATPVFQHPQQLQQHFCQHHRQQSKQPFHHVVASTPTSTLRRLERQQQQLLQQQQQQHSQQFYPQQHKLQQSCDFPQHVHLCESVPPMNEQTEVCLHCPNCDVVVGVDAETSNNCCNDVMQHFLQQQQHLIQQQQQQQQQICQHQYLQPQQITHPSKILHLTRSTLL</sequence>
<evidence type="ECO:0000256" key="1">
    <source>
        <dbReference type="ARBA" id="ARBA00022737"/>
    </source>
</evidence>
<dbReference type="InterPro" id="IPR007110">
    <property type="entry name" value="Ig-like_dom"/>
</dbReference>
<dbReference type="InterPro" id="IPR036179">
    <property type="entry name" value="Ig-like_dom_sf"/>
</dbReference>